<keyword evidence="4" id="KW-1185">Reference proteome</keyword>
<evidence type="ECO:0000313" key="4">
    <source>
        <dbReference type="Proteomes" id="UP000245884"/>
    </source>
</evidence>
<protein>
    <recommendedName>
        <fullName evidence="5">BZIP domain-containing protein</fullName>
    </recommendedName>
</protein>
<accession>A0A316UYA4</accession>
<evidence type="ECO:0000256" key="1">
    <source>
        <dbReference type="SAM" id="Coils"/>
    </source>
</evidence>
<feature type="region of interest" description="Disordered" evidence="2">
    <location>
        <begin position="199"/>
        <end position="262"/>
    </location>
</feature>
<keyword evidence="1" id="KW-0175">Coiled coil</keyword>
<proteinExistence type="predicted"/>
<evidence type="ECO:0000313" key="3">
    <source>
        <dbReference type="EMBL" id="PWN30297.1"/>
    </source>
</evidence>
<feature type="coiled-coil region" evidence="1">
    <location>
        <begin position="68"/>
        <end position="95"/>
    </location>
</feature>
<dbReference type="AlphaFoldDB" id="A0A316UYA4"/>
<evidence type="ECO:0008006" key="5">
    <source>
        <dbReference type="Google" id="ProtNLM"/>
    </source>
</evidence>
<dbReference type="RefSeq" id="XP_025364909.1">
    <property type="nucleotide sequence ID" value="XM_025508955.1"/>
</dbReference>
<feature type="compositionally biased region" description="Low complexity" evidence="2">
    <location>
        <begin position="200"/>
        <end position="218"/>
    </location>
</feature>
<dbReference type="EMBL" id="KZ819662">
    <property type="protein sequence ID" value="PWN30297.1"/>
    <property type="molecule type" value="Genomic_DNA"/>
</dbReference>
<dbReference type="Proteomes" id="UP000245884">
    <property type="component" value="Unassembled WGS sequence"/>
</dbReference>
<dbReference type="CDD" id="cd14688">
    <property type="entry name" value="bZIP_YAP"/>
    <property type="match status" value="1"/>
</dbReference>
<feature type="region of interest" description="Disordered" evidence="2">
    <location>
        <begin position="312"/>
        <end position="354"/>
    </location>
</feature>
<feature type="compositionally biased region" description="Polar residues" evidence="2">
    <location>
        <begin position="384"/>
        <end position="404"/>
    </location>
</feature>
<gene>
    <name evidence="3" type="ORF">BDZ90DRAFT_276768</name>
</gene>
<feature type="region of interest" description="Disordered" evidence="2">
    <location>
        <begin position="134"/>
        <end position="157"/>
    </location>
</feature>
<organism evidence="3 4">
    <name type="scientific">Jaminaea rosea</name>
    <dbReference type="NCBI Taxonomy" id="1569628"/>
    <lineage>
        <taxon>Eukaryota</taxon>
        <taxon>Fungi</taxon>
        <taxon>Dikarya</taxon>
        <taxon>Basidiomycota</taxon>
        <taxon>Ustilaginomycotina</taxon>
        <taxon>Exobasidiomycetes</taxon>
        <taxon>Microstromatales</taxon>
        <taxon>Microstromatales incertae sedis</taxon>
        <taxon>Jaminaea</taxon>
    </lineage>
</organism>
<feature type="compositionally biased region" description="Polar residues" evidence="2">
    <location>
        <begin position="237"/>
        <end position="251"/>
    </location>
</feature>
<sequence>MTAPTISSSSLFTQQRPSFTPYSALRRSASPTPADVASLMLMEETSAAAQYKAERRRRQVREAQARFRDRKDRELEEARLQAESLSLQLHRSRQENVSLRARLSRYETVEDAVGGSGSGGVESSDRPLRLHVRSDSQLTSPTLDQARPSTQHGGSTAIASGLAGCSLAGGDRMSYHGAGHFSGSGSSQLEAFGLPMLNETTLSEGSTRSTSSSSSSWTHRYGVPRSAGPPSHRQHSLPDSMSSRPYSSLESHTPYAGPGENMALRMGSIDTARFTPLDQTASSSDGMLPDHLTKATPLNDMRWAAEETTAQYDRQTARGAHTGSSQGAPLMGMPVRPVQHQQQQHQHQQRRADEVQAWRPDTLQHVASHQPSFVYQPLSLEQPGVSTGMPSQPSSTRGSSQQPHSPMDAVNLWQRQDKRRS</sequence>
<feature type="compositionally biased region" description="Polar residues" evidence="2">
    <location>
        <begin position="135"/>
        <end position="154"/>
    </location>
</feature>
<evidence type="ECO:0000256" key="2">
    <source>
        <dbReference type="SAM" id="MobiDB-lite"/>
    </source>
</evidence>
<dbReference type="GeneID" id="37030778"/>
<feature type="region of interest" description="Disordered" evidence="2">
    <location>
        <begin position="368"/>
        <end position="421"/>
    </location>
</feature>
<name>A0A316UYA4_9BASI</name>
<reference evidence="3 4" key="1">
    <citation type="journal article" date="2018" name="Mol. Biol. Evol.">
        <title>Broad Genomic Sampling Reveals a Smut Pathogenic Ancestry of the Fungal Clade Ustilaginomycotina.</title>
        <authorList>
            <person name="Kijpornyongpan T."/>
            <person name="Mondo S.J."/>
            <person name="Barry K."/>
            <person name="Sandor L."/>
            <person name="Lee J."/>
            <person name="Lipzen A."/>
            <person name="Pangilinan J."/>
            <person name="LaButti K."/>
            <person name="Hainaut M."/>
            <person name="Henrissat B."/>
            <person name="Grigoriev I.V."/>
            <person name="Spatafora J.W."/>
            <person name="Aime M.C."/>
        </authorList>
    </citation>
    <scope>NUCLEOTIDE SEQUENCE [LARGE SCALE GENOMIC DNA]</scope>
    <source>
        <strain evidence="3 4">MCA 5214</strain>
    </source>
</reference>